<dbReference type="AlphaFoldDB" id="A0A1X7BYX9"/>
<proteinExistence type="predicted"/>
<accession>A0A1X7BYX9</accession>
<name>A0A1X7BYX9_9RHOB</name>
<dbReference type="RefSeq" id="WP_085802607.1">
    <property type="nucleotide sequence ID" value="NZ_FWXB01000041.1"/>
</dbReference>
<evidence type="ECO:0000256" key="1">
    <source>
        <dbReference type="SAM" id="MobiDB-lite"/>
    </source>
</evidence>
<dbReference type="EMBL" id="FWXB01000041">
    <property type="protein sequence ID" value="SMC14720.1"/>
    <property type="molecule type" value="Genomic_DNA"/>
</dbReference>
<evidence type="ECO:0008006" key="4">
    <source>
        <dbReference type="Google" id="ProtNLM"/>
    </source>
</evidence>
<sequence>MQQEKDTGTEHPPFRPSGGGILALLDAPEGDAGVLAEARFYGEEGCEELLAAVGPGSNLDLERKARGVHLLGLLGCKKLIGLSQDLLKEGLFPVEVSLVYALARIDRSVAEQEFAPIIEKDDPERSFLREHAMRALWVGASPLLKQKISKALQATNDKRLFAELPELLLTPAELKDECAQGNF</sequence>
<evidence type="ECO:0000313" key="2">
    <source>
        <dbReference type="EMBL" id="SMC14720.1"/>
    </source>
</evidence>
<feature type="region of interest" description="Disordered" evidence="1">
    <location>
        <begin position="1"/>
        <end position="22"/>
    </location>
</feature>
<evidence type="ECO:0000313" key="3">
    <source>
        <dbReference type="Proteomes" id="UP000193224"/>
    </source>
</evidence>
<protein>
    <recommendedName>
        <fullName evidence="4">HEAT repeat domain-containing protein</fullName>
    </recommendedName>
</protein>
<dbReference type="Proteomes" id="UP000193224">
    <property type="component" value="Unassembled WGS sequence"/>
</dbReference>
<keyword evidence="3" id="KW-1185">Reference proteome</keyword>
<reference evidence="2 3" key="1">
    <citation type="submission" date="2017-03" db="EMBL/GenBank/DDBJ databases">
        <authorList>
            <person name="Afonso C.L."/>
            <person name="Miller P.J."/>
            <person name="Scott M.A."/>
            <person name="Spackman E."/>
            <person name="Goraichik I."/>
            <person name="Dimitrov K.M."/>
            <person name="Suarez D.L."/>
            <person name="Swayne D.E."/>
        </authorList>
    </citation>
    <scope>NUCLEOTIDE SEQUENCE [LARGE SCALE GENOMIC DNA]</scope>
    <source>
        <strain evidence="2 3">CECT 7745</strain>
    </source>
</reference>
<feature type="compositionally biased region" description="Basic and acidic residues" evidence="1">
    <location>
        <begin position="1"/>
        <end position="13"/>
    </location>
</feature>
<gene>
    <name evidence="2" type="ORF">ROA7745_04590</name>
</gene>
<organism evidence="2 3">
    <name type="scientific">Roseovarius aestuarii</name>
    <dbReference type="NCBI Taxonomy" id="475083"/>
    <lineage>
        <taxon>Bacteria</taxon>
        <taxon>Pseudomonadati</taxon>
        <taxon>Pseudomonadota</taxon>
        <taxon>Alphaproteobacteria</taxon>
        <taxon>Rhodobacterales</taxon>
        <taxon>Roseobacteraceae</taxon>
        <taxon>Roseovarius</taxon>
    </lineage>
</organism>